<comment type="caution">
    <text evidence="1">The sequence shown here is derived from an EMBL/GenBank/DDBJ whole genome shotgun (WGS) entry which is preliminary data.</text>
</comment>
<keyword evidence="2" id="KW-1185">Reference proteome</keyword>
<reference evidence="1" key="1">
    <citation type="submission" date="2023-04" db="EMBL/GenBank/DDBJ databases">
        <title>Draft Genome sequencing of Naganishia species isolated from polar environments using Oxford Nanopore Technology.</title>
        <authorList>
            <person name="Leo P."/>
            <person name="Venkateswaran K."/>
        </authorList>
    </citation>
    <scope>NUCLEOTIDE SEQUENCE</scope>
    <source>
        <strain evidence="1">MNA-CCFEE 5261</strain>
    </source>
</reference>
<dbReference type="EMBL" id="JASBWR010000087">
    <property type="protein sequence ID" value="KAJ9097369.1"/>
    <property type="molecule type" value="Genomic_DNA"/>
</dbReference>
<protein>
    <submittedName>
        <fullName evidence="1">Uncharacterized protein</fullName>
    </submittedName>
</protein>
<gene>
    <name evidence="1" type="ORF">QFC19_006837</name>
</gene>
<name>A0ACC2VDX0_9TREE</name>
<dbReference type="Proteomes" id="UP001241377">
    <property type="component" value="Unassembled WGS sequence"/>
</dbReference>
<sequence>MKTTLAFKTLLCAAACFGTAQATFNCRPTFDSKNRKGETKQYFNLEPLSELQTVTKTTETPPTTNEARVSMTLCGDDVLGVDDKIAEEDQASRITAVIPIWSLDTPDSDVNVKPKGRDEGLDITVTGKEYAGYVGYMGHSDLKLN</sequence>
<accession>A0ACC2VDX0</accession>
<organism evidence="1 2">
    <name type="scientific">Naganishia cerealis</name>
    <dbReference type="NCBI Taxonomy" id="610337"/>
    <lineage>
        <taxon>Eukaryota</taxon>
        <taxon>Fungi</taxon>
        <taxon>Dikarya</taxon>
        <taxon>Basidiomycota</taxon>
        <taxon>Agaricomycotina</taxon>
        <taxon>Tremellomycetes</taxon>
        <taxon>Filobasidiales</taxon>
        <taxon>Filobasidiaceae</taxon>
        <taxon>Naganishia</taxon>
    </lineage>
</organism>
<evidence type="ECO:0000313" key="1">
    <source>
        <dbReference type="EMBL" id="KAJ9097369.1"/>
    </source>
</evidence>
<proteinExistence type="predicted"/>
<evidence type="ECO:0000313" key="2">
    <source>
        <dbReference type="Proteomes" id="UP001241377"/>
    </source>
</evidence>